<dbReference type="AlphaFoldDB" id="A0A7K4HNJ3"/>
<dbReference type="EMBL" id="JABXWR010000001">
    <property type="protein sequence ID" value="NVO66460.1"/>
    <property type="molecule type" value="Genomic_DNA"/>
</dbReference>
<keyword evidence="2" id="KW-1185">Reference proteome</keyword>
<accession>A0A7K4HNJ3</accession>
<evidence type="ECO:0000313" key="1">
    <source>
        <dbReference type="EMBL" id="NVO66460.1"/>
    </source>
</evidence>
<protein>
    <submittedName>
        <fullName evidence="1">Uncharacterized protein</fullName>
    </submittedName>
</protein>
<name>A0A7K4HNJ3_9EURY</name>
<organism evidence="1 2">
    <name type="scientific">Methanofollis tationis</name>
    <dbReference type="NCBI Taxonomy" id="81417"/>
    <lineage>
        <taxon>Archaea</taxon>
        <taxon>Methanobacteriati</taxon>
        <taxon>Methanobacteriota</taxon>
        <taxon>Stenosarchaea group</taxon>
        <taxon>Methanomicrobia</taxon>
        <taxon>Methanomicrobiales</taxon>
        <taxon>Methanomicrobiaceae</taxon>
        <taxon>Methanofollis</taxon>
    </lineage>
</organism>
<gene>
    <name evidence="1" type="ORF">HWN36_03825</name>
</gene>
<dbReference type="RefSeq" id="WP_176788155.1">
    <property type="nucleotide sequence ID" value="NZ_JABXWR010000001.1"/>
</dbReference>
<proteinExistence type="predicted"/>
<reference evidence="1 2" key="1">
    <citation type="submission" date="2020-06" db="EMBL/GenBank/DDBJ databases">
        <title>Methanofollis fontis sp. nov., a methanogen isolated from marine sediments near a cold seep at Four-Way Closure Ridge offshore southwestern Taiwan.</title>
        <authorList>
            <person name="Chen S.-C."/>
            <person name="Teng N.-H."/>
            <person name="Lin Y.-S."/>
            <person name="Lai M.-C."/>
            <person name="Chen H.-H."/>
            <person name="Wang C.-C."/>
        </authorList>
    </citation>
    <scope>NUCLEOTIDE SEQUENCE [LARGE SCALE GENOMIC DNA]</scope>
    <source>
        <strain evidence="1 2">DSM 2702</strain>
    </source>
</reference>
<sequence>MLIPVDLPDRQRIWIDLAVSCEVHADSQHTLAKYILKYAHVRGTYTDEQVSSMVRRSFAGMIHNGVPRDEALQEISEAYGISPASVRALIGDAAGEPTATSF</sequence>
<evidence type="ECO:0000313" key="2">
    <source>
        <dbReference type="Proteomes" id="UP000570823"/>
    </source>
</evidence>
<comment type="caution">
    <text evidence="1">The sequence shown here is derived from an EMBL/GenBank/DDBJ whole genome shotgun (WGS) entry which is preliminary data.</text>
</comment>
<dbReference type="Proteomes" id="UP000570823">
    <property type="component" value="Unassembled WGS sequence"/>
</dbReference>